<name>A0ABM0VXR0_CAMSA</name>
<evidence type="ECO:0000256" key="2">
    <source>
        <dbReference type="SAM" id="MobiDB-lite"/>
    </source>
</evidence>
<dbReference type="InterPro" id="IPR001878">
    <property type="entry name" value="Znf_CCHC"/>
</dbReference>
<dbReference type="Proteomes" id="UP000694864">
    <property type="component" value="Chromosome 14"/>
</dbReference>
<evidence type="ECO:0000313" key="4">
    <source>
        <dbReference type="Proteomes" id="UP000694864"/>
    </source>
</evidence>
<keyword evidence="1" id="KW-0862">Zinc</keyword>
<organism evidence="4 5">
    <name type="scientific">Camelina sativa</name>
    <name type="common">False flax</name>
    <name type="synonym">Myagrum sativum</name>
    <dbReference type="NCBI Taxonomy" id="90675"/>
    <lineage>
        <taxon>Eukaryota</taxon>
        <taxon>Viridiplantae</taxon>
        <taxon>Streptophyta</taxon>
        <taxon>Embryophyta</taxon>
        <taxon>Tracheophyta</taxon>
        <taxon>Spermatophyta</taxon>
        <taxon>Magnoliopsida</taxon>
        <taxon>eudicotyledons</taxon>
        <taxon>Gunneridae</taxon>
        <taxon>Pentapetalae</taxon>
        <taxon>rosids</taxon>
        <taxon>malvids</taxon>
        <taxon>Brassicales</taxon>
        <taxon>Brassicaceae</taxon>
        <taxon>Camelineae</taxon>
        <taxon>Camelina</taxon>
    </lineage>
</organism>
<feature type="compositionally biased region" description="Polar residues" evidence="2">
    <location>
        <begin position="292"/>
        <end position="317"/>
    </location>
</feature>
<proteinExistence type="predicted"/>
<dbReference type="Pfam" id="PF22936">
    <property type="entry name" value="Pol_BBD"/>
    <property type="match status" value="1"/>
</dbReference>
<reference evidence="4" key="1">
    <citation type="journal article" date="2014" name="Nat. Commun.">
        <title>The emerging biofuel crop Camelina sativa retains a highly undifferentiated hexaploid genome structure.</title>
        <authorList>
            <person name="Kagale S."/>
            <person name="Koh C."/>
            <person name="Nixon J."/>
            <person name="Bollina V."/>
            <person name="Clarke W.E."/>
            <person name="Tuteja R."/>
            <person name="Spillane C."/>
            <person name="Robinson S.J."/>
            <person name="Links M.G."/>
            <person name="Clarke C."/>
            <person name="Higgins E.E."/>
            <person name="Huebert T."/>
            <person name="Sharpe A.G."/>
            <person name="Parkin I.A."/>
        </authorList>
    </citation>
    <scope>NUCLEOTIDE SEQUENCE [LARGE SCALE GENOMIC DNA]</scope>
    <source>
        <strain evidence="4">cv. DH55</strain>
    </source>
</reference>
<dbReference type="InterPro" id="IPR054722">
    <property type="entry name" value="PolX-like_BBD"/>
</dbReference>
<evidence type="ECO:0000313" key="5">
    <source>
        <dbReference type="RefSeq" id="XP_010462665.1"/>
    </source>
</evidence>
<dbReference type="PANTHER" id="PTHR34222">
    <property type="entry name" value="GAG_PRE-INTEGRS DOMAIN-CONTAINING PROTEIN"/>
    <property type="match status" value="1"/>
</dbReference>
<keyword evidence="4" id="KW-1185">Reference proteome</keyword>
<dbReference type="RefSeq" id="XP_010462665.1">
    <property type="nucleotide sequence ID" value="XM_010464363.1"/>
</dbReference>
<accession>A0ABM0VXR0</accession>
<feature type="domain" description="CCHC-type" evidence="3">
    <location>
        <begin position="252"/>
        <end position="265"/>
    </location>
</feature>
<dbReference type="InterPro" id="IPR029472">
    <property type="entry name" value="Copia-like_N"/>
</dbReference>
<feature type="region of interest" description="Disordered" evidence="2">
    <location>
        <begin position="277"/>
        <end position="317"/>
    </location>
</feature>
<reference evidence="5" key="2">
    <citation type="submission" date="2025-08" db="UniProtKB">
        <authorList>
            <consortium name="RefSeq"/>
        </authorList>
    </citation>
    <scope>IDENTIFICATION</scope>
    <source>
        <tissue evidence="5">Leaf</tissue>
    </source>
</reference>
<dbReference type="GeneID" id="104743259"/>
<keyword evidence="1" id="KW-0863">Zinc-finger</keyword>
<keyword evidence="1" id="KW-0479">Metal-binding</keyword>
<gene>
    <name evidence="5" type="primary">LOC104743259</name>
</gene>
<evidence type="ECO:0000259" key="3">
    <source>
        <dbReference type="PROSITE" id="PS50158"/>
    </source>
</evidence>
<feature type="compositionally biased region" description="Low complexity" evidence="2">
    <location>
        <begin position="281"/>
        <end position="291"/>
    </location>
</feature>
<dbReference type="Pfam" id="PF14244">
    <property type="entry name" value="Retrotran_gag_3"/>
    <property type="match status" value="1"/>
</dbReference>
<protein>
    <submittedName>
        <fullName evidence="5">Uncharacterized protein LOC104743259</fullName>
    </submittedName>
</protein>
<dbReference type="PANTHER" id="PTHR34222:SF99">
    <property type="entry name" value="PROTEIN, PUTATIVE-RELATED"/>
    <property type="match status" value="1"/>
</dbReference>
<dbReference type="PROSITE" id="PS50158">
    <property type="entry name" value="ZF_CCHC"/>
    <property type="match status" value="1"/>
</dbReference>
<sequence length="554" mass="61374">MASHSSSAIPNITTATPVTNSSLCNDLYENPLYLHSTDHAGLQIVTDRLNTGAEFHSWRRSVRMALNVRNKLGFIDGTITQPSSDHPSYGSWSRCNDMDDAPRVFEIEQRLGSLQQGSMDVSGYYTELVTLWEEYTSYIEIPVCTCGRCECNAAVLWERLQQRSKDTKFLMGLNDGFDQTRRHILMLKPIPSIDEVFNMVQQDERQLNVKPIIKAENVVFQTTGSYDGAMYESGEFAGAYSSYRPRSNRPLCTHCGQMGHTIQKCYRLHGYPPDYKHYDSNNGGTNNGGNNSAYRPTNSLAPRGQSYTAPKSMSKPSETNMQQTVANVFAGTPTEQFPYYPPPPVSPMSLDVTKISQSQVQGLIHQLNQMSVQVAASEPVAPVPQSSSSISEKGVMAVNSTSGNVFSISSNLRYENHLLTFHHHCLSSLQTALPSGSWIIDSGATSHVCCDLSRFRDVRVISGITVTLPNGIKLPIHHSGNIHLSALLILYDVLHVPDFHFNLISGFSQDSMIGRGHLMHHLYILDLQSLSSLDVPESSSSEFFCRSLSSDATL</sequence>
<evidence type="ECO:0000256" key="1">
    <source>
        <dbReference type="PROSITE-ProRule" id="PRU00047"/>
    </source>
</evidence>